<sequence length="99" mass="10344">MAYVLRCTITAKLSTANEIIPSFHIQALIAGDSEKPLFLTSEPISGRDCVARACREGRCLWRGAGGGGGASRAAAAMCRDWGLTAAAGTRAPGHQLLRS</sequence>
<comment type="caution">
    <text evidence="1">The sequence shown here is derived from an EMBL/GenBank/DDBJ whole genome shotgun (WGS) entry which is preliminary data.</text>
</comment>
<organism evidence="1 2">
    <name type="scientific">Plutella xylostella</name>
    <name type="common">Diamondback moth</name>
    <name type="synonym">Plutella maculipennis</name>
    <dbReference type="NCBI Taxonomy" id="51655"/>
    <lineage>
        <taxon>Eukaryota</taxon>
        <taxon>Metazoa</taxon>
        <taxon>Ecdysozoa</taxon>
        <taxon>Arthropoda</taxon>
        <taxon>Hexapoda</taxon>
        <taxon>Insecta</taxon>
        <taxon>Pterygota</taxon>
        <taxon>Neoptera</taxon>
        <taxon>Endopterygota</taxon>
        <taxon>Lepidoptera</taxon>
        <taxon>Glossata</taxon>
        <taxon>Ditrysia</taxon>
        <taxon>Yponomeutoidea</taxon>
        <taxon>Plutellidae</taxon>
        <taxon>Plutella</taxon>
    </lineage>
</organism>
<dbReference type="AlphaFoldDB" id="A0A8S4E8G1"/>
<dbReference type="Proteomes" id="UP000653454">
    <property type="component" value="Unassembled WGS sequence"/>
</dbReference>
<evidence type="ECO:0000313" key="1">
    <source>
        <dbReference type="EMBL" id="CAG9111979.1"/>
    </source>
</evidence>
<protein>
    <submittedName>
        <fullName evidence="1">(diamondback moth) hypothetical protein</fullName>
    </submittedName>
</protein>
<proteinExistence type="predicted"/>
<keyword evidence="2" id="KW-1185">Reference proteome</keyword>
<gene>
    <name evidence="1" type="ORF">PLXY2_LOCUS4875</name>
</gene>
<dbReference type="EMBL" id="CAJHNJ030000013">
    <property type="protein sequence ID" value="CAG9111979.1"/>
    <property type="molecule type" value="Genomic_DNA"/>
</dbReference>
<accession>A0A8S4E8G1</accession>
<reference evidence="1" key="1">
    <citation type="submission" date="2020-11" db="EMBL/GenBank/DDBJ databases">
        <authorList>
            <person name="Whiteford S."/>
        </authorList>
    </citation>
    <scope>NUCLEOTIDE SEQUENCE</scope>
</reference>
<name>A0A8S4E8G1_PLUXY</name>
<evidence type="ECO:0000313" key="2">
    <source>
        <dbReference type="Proteomes" id="UP000653454"/>
    </source>
</evidence>